<reference evidence="10" key="1">
    <citation type="submission" date="2024-04" db="EMBL/GenBank/DDBJ databases">
        <authorList>
            <consortium name="Molecular Ecology Group"/>
        </authorList>
    </citation>
    <scope>NUCLEOTIDE SEQUENCE</scope>
</reference>
<dbReference type="GO" id="GO:0016042">
    <property type="term" value="P:lipid catabolic process"/>
    <property type="evidence" value="ECO:0007669"/>
    <property type="project" value="UniProtKB-KW"/>
</dbReference>
<dbReference type="SUPFAM" id="SSF53474">
    <property type="entry name" value="alpha/beta-Hydrolases"/>
    <property type="match status" value="1"/>
</dbReference>
<evidence type="ECO:0000256" key="7">
    <source>
        <dbReference type="PIRNR" id="PIRNR000862"/>
    </source>
</evidence>
<dbReference type="AlphaFoldDB" id="A0AAV2NTY9"/>
<evidence type="ECO:0000256" key="2">
    <source>
        <dbReference type="ARBA" id="ARBA00022729"/>
    </source>
</evidence>
<dbReference type="InterPro" id="IPR025483">
    <property type="entry name" value="Lipase_euk"/>
</dbReference>
<evidence type="ECO:0000256" key="4">
    <source>
        <dbReference type="ARBA" id="ARBA00022963"/>
    </source>
</evidence>
<keyword evidence="2" id="KW-0732">Signal</keyword>
<name>A0AAV2NTY9_9HYME</name>
<evidence type="ECO:0000259" key="9">
    <source>
        <dbReference type="Pfam" id="PF04083"/>
    </source>
</evidence>
<proteinExistence type="inferred from homology"/>
<sequence length="426" mass="48237">MRLIGIVYLVSFCGHLDVAPIDVTSELSALVKRIFWTSWNTLNNTKFNPDVILTPEMIRKAGYPVEAHVIMTEDGYLLTLHRIPGGNGSLPVLLQHALFCNSAVWVVPGKGRALAYLLADQGYDVWLGNFRGNTYSRAHISLSSTNSTFWNFSFNEMGIYDLPAMITFITNMRLQPLHTYIGHSMGATSFYIMASERPEIARMVKMMISLAPSALLDHMTSPVQYLLPLMDTIMMRFLLNEFLLNDSVRFLLKYACALAGEAICANVIFTFCGYDMEQFDHTLLLDSLSFLPAGGSVNTMIHYSQIFQSGKFRRYDYGRAKNLLIYDSAEPPNYNLSNIMVSIVLFYGSGDTLVDIVDLKRLSCTLPNVMDVYEVPWPNFNHADFIWAKDASKLVYERVLEIMRKENPNNVTSSTKIKDECYTLNL</sequence>
<feature type="domain" description="Partial AB-hydrolase lipase" evidence="9">
    <location>
        <begin position="54"/>
        <end position="107"/>
    </location>
</feature>
<dbReference type="GO" id="GO:0016788">
    <property type="term" value="F:hydrolase activity, acting on ester bonds"/>
    <property type="evidence" value="ECO:0007669"/>
    <property type="project" value="InterPro"/>
</dbReference>
<dbReference type="InterPro" id="IPR006693">
    <property type="entry name" value="AB_hydrolase_lipase"/>
</dbReference>
<evidence type="ECO:0000256" key="8">
    <source>
        <dbReference type="PIRSR" id="PIRSR000862-1"/>
    </source>
</evidence>
<dbReference type="PIRSF" id="PIRSF000862">
    <property type="entry name" value="Steryl_ester_lip"/>
    <property type="match status" value="1"/>
</dbReference>
<dbReference type="PANTHER" id="PTHR11005">
    <property type="entry name" value="LYSOSOMAL ACID LIPASE-RELATED"/>
    <property type="match status" value="1"/>
</dbReference>
<keyword evidence="4 7" id="KW-0442">Lipid degradation</keyword>
<dbReference type="FunFam" id="3.40.50.1820:FF:000057">
    <property type="entry name" value="Lipase"/>
    <property type="match status" value="1"/>
</dbReference>
<feature type="active site" description="Nucleophile" evidence="8">
    <location>
        <position position="184"/>
    </location>
</feature>
<evidence type="ECO:0000256" key="1">
    <source>
        <dbReference type="ARBA" id="ARBA00010701"/>
    </source>
</evidence>
<organism evidence="10 11">
    <name type="scientific">Lasius platythorax</name>
    <dbReference type="NCBI Taxonomy" id="488582"/>
    <lineage>
        <taxon>Eukaryota</taxon>
        <taxon>Metazoa</taxon>
        <taxon>Ecdysozoa</taxon>
        <taxon>Arthropoda</taxon>
        <taxon>Hexapoda</taxon>
        <taxon>Insecta</taxon>
        <taxon>Pterygota</taxon>
        <taxon>Neoptera</taxon>
        <taxon>Endopterygota</taxon>
        <taxon>Hymenoptera</taxon>
        <taxon>Apocrita</taxon>
        <taxon>Aculeata</taxon>
        <taxon>Formicoidea</taxon>
        <taxon>Formicidae</taxon>
        <taxon>Formicinae</taxon>
        <taxon>Lasius</taxon>
        <taxon>Lasius</taxon>
    </lineage>
</organism>
<protein>
    <recommendedName>
        <fullName evidence="7">Lipase</fullName>
    </recommendedName>
</protein>
<dbReference type="EMBL" id="OZ034828">
    <property type="protein sequence ID" value="CAL1684024.1"/>
    <property type="molecule type" value="Genomic_DNA"/>
</dbReference>
<keyword evidence="5" id="KW-0443">Lipid metabolism</keyword>
<dbReference type="Proteomes" id="UP001497644">
    <property type="component" value="Chromosome 5"/>
</dbReference>
<feature type="active site" description="Charge relay system" evidence="8">
    <location>
        <position position="382"/>
    </location>
</feature>
<evidence type="ECO:0000313" key="11">
    <source>
        <dbReference type="Proteomes" id="UP001497644"/>
    </source>
</evidence>
<evidence type="ECO:0000256" key="6">
    <source>
        <dbReference type="ARBA" id="ARBA00023180"/>
    </source>
</evidence>
<evidence type="ECO:0000256" key="3">
    <source>
        <dbReference type="ARBA" id="ARBA00022801"/>
    </source>
</evidence>
<comment type="similarity">
    <text evidence="1 7">Belongs to the AB hydrolase superfamily. Lipase family.</text>
</comment>
<evidence type="ECO:0000256" key="5">
    <source>
        <dbReference type="ARBA" id="ARBA00023098"/>
    </source>
</evidence>
<accession>A0AAV2NTY9</accession>
<keyword evidence="3 7" id="KW-0378">Hydrolase</keyword>
<evidence type="ECO:0000313" key="10">
    <source>
        <dbReference type="EMBL" id="CAL1684024.1"/>
    </source>
</evidence>
<gene>
    <name evidence="10" type="ORF">LPLAT_LOCUS9737</name>
</gene>
<feature type="active site" description="Charge relay system" evidence="8">
    <location>
        <position position="351"/>
    </location>
</feature>
<dbReference type="Gene3D" id="3.40.50.1820">
    <property type="entry name" value="alpha/beta hydrolase"/>
    <property type="match status" value="1"/>
</dbReference>
<dbReference type="InterPro" id="IPR029058">
    <property type="entry name" value="AB_hydrolase_fold"/>
</dbReference>
<dbReference type="Pfam" id="PF04083">
    <property type="entry name" value="Abhydro_lipase"/>
    <property type="match status" value="1"/>
</dbReference>
<keyword evidence="11" id="KW-1185">Reference proteome</keyword>
<keyword evidence="6" id="KW-0325">Glycoprotein</keyword>